<protein>
    <submittedName>
        <fullName evidence="1">Uncharacterized protein</fullName>
    </submittedName>
</protein>
<comment type="caution">
    <text evidence="1">The sequence shown here is derived from an EMBL/GenBank/DDBJ whole genome shotgun (WGS) entry which is preliminary data.</text>
</comment>
<organism evidence="1 2">
    <name type="scientific">Ambrosia artemisiifolia</name>
    <name type="common">Common ragweed</name>
    <dbReference type="NCBI Taxonomy" id="4212"/>
    <lineage>
        <taxon>Eukaryota</taxon>
        <taxon>Viridiplantae</taxon>
        <taxon>Streptophyta</taxon>
        <taxon>Embryophyta</taxon>
        <taxon>Tracheophyta</taxon>
        <taxon>Spermatophyta</taxon>
        <taxon>Magnoliopsida</taxon>
        <taxon>eudicotyledons</taxon>
        <taxon>Gunneridae</taxon>
        <taxon>Pentapetalae</taxon>
        <taxon>asterids</taxon>
        <taxon>campanulids</taxon>
        <taxon>Asterales</taxon>
        <taxon>Asteraceae</taxon>
        <taxon>Asteroideae</taxon>
        <taxon>Heliantheae alliance</taxon>
        <taxon>Heliantheae</taxon>
        <taxon>Ambrosia</taxon>
    </lineage>
</organism>
<dbReference type="EMBL" id="JAMZMK010008655">
    <property type="protein sequence ID" value="KAI7739230.1"/>
    <property type="molecule type" value="Genomic_DNA"/>
</dbReference>
<name>A0AAD5CDB7_AMBAR</name>
<gene>
    <name evidence="1" type="ORF">M8C21_028353</name>
</gene>
<sequence>MVVVATRMVPSLVARVGWCCRY</sequence>
<accession>A0AAD5CDB7</accession>
<keyword evidence="2" id="KW-1185">Reference proteome</keyword>
<evidence type="ECO:0000313" key="2">
    <source>
        <dbReference type="Proteomes" id="UP001206925"/>
    </source>
</evidence>
<evidence type="ECO:0000313" key="1">
    <source>
        <dbReference type="EMBL" id="KAI7739230.1"/>
    </source>
</evidence>
<dbReference type="AlphaFoldDB" id="A0AAD5CDB7"/>
<dbReference type="Proteomes" id="UP001206925">
    <property type="component" value="Unassembled WGS sequence"/>
</dbReference>
<proteinExistence type="predicted"/>
<reference evidence="1" key="1">
    <citation type="submission" date="2022-06" db="EMBL/GenBank/DDBJ databases">
        <title>Uncovering the hologenomic basis of an extraordinary plant invasion.</title>
        <authorList>
            <person name="Bieker V.C."/>
            <person name="Martin M.D."/>
            <person name="Gilbert T."/>
            <person name="Hodgins K."/>
            <person name="Battlay P."/>
            <person name="Petersen B."/>
            <person name="Wilson J."/>
        </authorList>
    </citation>
    <scope>NUCLEOTIDE SEQUENCE</scope>
    <source>
        <strain evidence="1">AA19_3_7</strain>
        <tissue evidence="1">Leaf</tissue>
    </source>
</reference>